<feature type="compositionally biased region" description="Basic and acidic residues" evidence="5">
    <location>
        <begin position="652"/>
        <end position="667"/>
    </location>
</feature>
<evidence type="ECO:0000313" key="9">
    <source>
        <dbReference type="Proteomes" id="UP000677228"/>
    </source>
</evidence>
<dbReference type="GO" id="GO:0000932">
    <property type="term" value="C:P-body"/>
    <property type="evidence" value="ECO:0007669"/>
    <property type="project" value="TreeGrafter"/>
</dbReference>
<dbReference type="PANTHER" id="PTHR12515">
    <property type="entry name" value="STERILE ALPHA MOTIF DOMAIN CONTAINING PROTEIN 4-RELATED"/>
    <property type="match status" value="1"/>
</dbReference>
<protein>
    <recommendedName>
        <fullName evidence="6">SAM domain-containing protein</fullName>
    </recommendedName>
</protein>
<evidence type="ECO:0000256" key="5">
    <source>
        <dbReference type="SAM" id="MobiDB-lite"/>
    </source>
</evidence>
<feature type="region of interest" description="Disordered" evidence="5">
    <location>
        <begin position="1083"/>
        <end position="1116"/>
    </location>
</feature>
<dbReference type="InterPro" id="IPR050897">
    <property type="entry name" value="SMAUG/VTS1_RNA-bind"/>
</dbReference>
<dbReference type="GO" id="GO:0030371">
    <property type="term" value="F:translation repressor activity"/>
    <property type="evidence" value="ECO:0007669"/>
    <property type="project" value="InterPro"/>
</dbReference>
<comment type="caution">
    <text evidence="7">The sequence shown here is derived from an EMBL/GenBank/DDBJ whole genome shotgun (WGS) entry which is preliminary data.</text>
</comment>
<feature type="compositionally biased region" description="Polar residues" evidence="5">
    <location>
        <begin position="1092"/>
        <end position="1109"/>
    </location>
</feature>
<dbReference type="GO" id="GO:0000289">
    <property type="term" value="P:nuclear-transcribed mRNA poly(A) tail shortening"/>
    <property type="evidence" value="ECO:0007669"/>
    <property type="project" value="TreeGrafter"/>
</dbReference>
<name>A0A8S2CZ66_9BILA</name>
<dbReference type="Proteomes" id="UP000682733">
    <property type="component" value="Unassembled WGS sequence"/>
</dbReference>
<evidence type="ECO:0000256" key="4">
    <source>
        <dbReference type="ARBA" id="ARBA00022884"/>
    </source>
</evidence>
<gene>
    <name evidence="7" type="ORF">OVA965_LOCUS4621</name>
    <name evidence="8" type="ORF">TMI583_LOCUS4619</name>
</gene>
<organism evidence="7 9">
    <name type="scientific">Didymodactylos carnosus</name>
    <dbReference type="NCBI Taxonomy" id="1234261"/>
    <lineage>
        <taxon>Eukaryota</taxon>
        <taxon>Metazoa</taxon>
        <taxon>Spiralia</taxon>
        <taxon>Gnathifera</taxon>
        <taxon>Rotifera</taxon>
        <taxon>Eurotatoria</taxon>
        <taxon>Bdelloidea</taxon>
        <taxon>Philodinida</taxon>
        <taxon>Philodinidae</taxon>
        <taxon>Didymodactylos</taxon>
    </lineage>
</organism>
<keyword evidence="3" id="KW-0963">Cytoplasm</keyword>
<dbReference type="GO" id="GO:0003729">
    <property type="term" value="F:mRNA binding"/>
    <property type="evidence" value="ECO:0007669"/>
    <property type="project" value="TreeGrafter"/>
</dbReference>
<proteinExistence type="inferred from homology"/>
<dbReference type="InterPro" id="IPR013761">
    <property type="entry name" value="SAM/pointed_sf"/>
</dbReference>
<dbReference type="EMBL" id="CAJOBA010001231">
    <property type="protein sequence ID" value="CAF3583855.1"/>
    <property type="molecule type" value="Genomic_DNA"/>
</dbReference>
<evidence type="ECO:0000256" key="1">
    <source>
        <dbReference type="ARBA" id="ARBA00004496"/>
    </source>
</evidence>
<feature type="domain" description="SAM" evidence="6">
    <location>
        <begin position="537"/>
        <end position="600"/>
    </location>
</feature>
<dbReference type="AlphaFoldDB" id="A0A8S2CZ66"/>
<evidence type="ECO:0000313" key="8">
    <source>
        <dbReference type="EMBL" id="CAF3583855.1"/>
    </source>
</evidence>
<evidence type="ECO:0000256" key="3">
    <source>
        <dbReference type="ARBA" id="ARBA00022490"/>
    </source>
</evidence>
<comment type="subcellular location">
    <subcellularLocation>
        <location evidence="1">Cytoplasm</location>
    </subcellularLocation>
</comment>
<dbReference type="SUPFAM" id="SSF47769">
    <property type="entry name" value="SAM/Pointed domain"/>
    <property type="match status" value="1"/>
</dbReference>
<feature type="region of interest" description="Disordered" evidence="5">
    <location>
        <begin position="195"/>
        <end position="227"/>
    </location>
</feature>
<dbReference type="Gene3D" id="1.10.150.50">
    <property type="entry name" value="Transcription Factor, Ets-1"/>
    <property type="match status" value="1"/>
</dbReference>
<dbReference type="SMART" id="SM00454">
    <property type="entry name" value="SAM"/>
    <property type="match status" value="1"/>
</dbReference>
<dbReference type="PANTHER" id="PTHR12515:SF5">
    <property type="entry name" value="PROTEIN SMAUG"/>
    <property type="match status" value="1"/>
</dbReference>
<evidence type="ECO:0000313" key="7">
    <source>
        <dbReference type="EMBL" id="CAF0800524.1"/>
    </source>
</evidence>
<dbReference type="Proteomes" id="UP000677228">
    <property type="component" value="Unassembled WGS sequence"/>
</dbReference>
<comment type="similarity">
    <text evidence="2">Belongs to the SMAUG family.</text>
</comment>
<accession>A0A8S2CZ66</accession>
<dbReference type="InterPro" id="IPR037093">
    <property type="entry name" value="PHAT_dom_sf"/>
</dbReference>
<dbReference type="Gene3D" id="1.25.40.170">
    <property type="entry name" value="Smaug, PHAT domain"/>
    <property type="match status" value="1"/>
</dbReference>
<feature type="region of interest" description="Disordered" evidence="5">
    <location>
        <begin position="648"/>
        <end position="676"/>
    </location>
</feature>
<dbReference type="EMBL" id="CAJNOK010001231">
    <property type="protein sequence ID" value="CAF0800524.1"/>
    <property type="molecule type" value="Genomic_DNA"/>
</dbReference>
<reference evidence="7" key="1">
    <citation type="submission" date="2021-02" db="EMBL/GenBank/DDBJ databases">
        <authorList>
            <person name="Nowell W R."/>
        </authorList>
    </citation>
    <scope>NUCLEOTIDE SEQUENCE</scope>
</reference>
<sequence>MLLSHDFREQLTSIQRQFNNWTQYEQLYSIIELTNSLKELSHKYFLHQFISSVVEKATTDMFTVTVHQANTTPILRVLLDQPLDKILVSLQLYLPLLNLNNDNDELLNAYHQIFNHVNKSLSSSLSKKEFIYSVPWSPSSSPSKNNHNNQKLINDNLVSICRQLLFFIRIHPMLQKLNDSIKDFETILTTYSKTNNDVNDSKSFNEENSNTDSNNKISVTSTKEERLHQPLQRYSAIRPVRSQELPLSQQINFSDITVSPRLEEIINWRNISTTSRNNFTDSGVDLTEIPNTSQNGINLSTYNNVNEEYNSSSISTHSTIGRSHSANLTNVNYNHPFVTKTISSPTPESLNINEQQIPRKTPSPRFVDETSPTAAINILGEKKIEVSTTNRPHVTLKPALSAPHTTLSNSFYSDTSNESRFHRHTIISDGDEEEEDESSLNPQSVLNTFRYSTPNDDKQRLGHNSHMGDDYLHPSSSSTNFAQFFSDKTNNNNSTMNNADIGLQKFCSLRYYTRPDDRVSQYLGVDGSNLPRNTFIQPNTGMRDVPKWLKNLRLHKYTIFFSQLTYDEMMNLTLKQLKDQLITDGACSKILLHVKKLKERKIHLKQMLNDIDNGVCDIKIILQQLLDMLLTPIRGGVNLKVNKLKDVNNNNKENENHETQEKDHNNDIGKNNSINEFEDDEEDLPTIIMQVLEKIYNIIYPSSSLSSSISNRLTPNINNMITSKIPNTNTLAEICNTMVGLCDQCYKHEAFPQQKRFLLLQWRGTLCQILQSMGKLSLQIMQPSSVYQRRLKQQTSIPTNKHTLLRSTHSTSSAGFTGNNLPPTVPLTSCYSNMYHNDYIGNGNLNSNGIGGPVPLARSWNSEPLGPLTVQQSIDQNNLTIRRPSPIALVASQQSQQSPFFSTNHYNRNTNGFDESILSQRVLDDSQLLSSNTAFKPPKPLEKCLTLPSTPHQQQRYIRNENNNHNLFSPEQYANNKKVRSHFPYSPSQNYSQQNLHQPLVRKTSIGPFHSNNNDNNEFGRNKLCKTLSDPNRLRFNNTSVFMQQQQQQYQQQQFDLQMMHLTSTPGNLNSYTNNDFMAKKQMSSFEHEQNNESLTSMNQQSDDNSFFSDPNKDDRDNIYQQQSLMLRGLPQTVISASNSRTDGNNTNNENMFDELYRHIESAICDDVSEQSLIENNDQPLIEISPTSNVDKSENLMD</sequence>
<keyword evidence="4" id="KW-0694">RNA-binding</keyword>
<dbReference type="InterPro" id="IPR001660">
    <property type="entry name" value="SAM"/>
</dbReference>
<feature type="compositionally biased region" description="Polar residues" evidence="5">
    <location>
        <begin position="206"/>
        <end position="221"/>
    </location>
</feature>
<evidence type="ECO:0000256" key="2">
    <source>
        <dbReference type="ARBA" id="ARBA00008232"/>
    </source>
</evidence>
<evidence type="ECO:0000259" key="6">
    <source>
        <dbReference type="SMART" id="SM00454"/>
    </source>
</evidence>